<reference evidence="1 2" key="1">
    <citation type="submission" date="2016-11" db="EMBL/GenBank/DDBJ databases">
        <authorList>
            <person name="Jaros S."/>
            <person name="Januszkiewicz K."/>
            <person name="Wedrychowicz H."/>
        </authorList>
    </citation>
    <scope>NUCLEOTIDE SEQUENCE [LARGE SCALE GENOMIC DNA]</scope>
    <source>
        <strain evidence="1">NCIMB 2154T</strain>
    </source>
</reference>
<accession>A0A2H1EBF0</accession>
<keyword evidence="2" id="KW-1185">Reference proteome</keyword>
<dbReference type="RefSeq" id="WP_024739945.1">
    <property type="nucleotide sequence ID" value="NZ_BAUG01000002.1"/>
</dbReference>
<evidence type="ECO:0000313" key="2">
    <source>
        <dbReference type="Proteomes" id="UP000231564"/>
    </source>
</evidence>
<dbReference type="STRING" id="1349785.GCA_000509405_02835"/>
<dbReference type="Proteomes" id="UP000231564">
    <property type="component" value="Chromosome MARIT"/>
</dbReference>
<evidence type="ECO:0000313" key="1">
    <source>
        <dbReference type="EMBL" id="SFZ83063.1"/>
    </source>
</evidence>
<gene>
    <name evidence="1" type="ORF">MARIT_1880</name>
</gene>
<dbReference type="GeneID" id="47723382"/>
<sequence>MRTKVNLRNKVEILPYKRKVVTSKKLLKLLEKNSEKVENVNFVTPKLGSNSLGKFVVEYEW</sequence>
<protein>
    <submittedName>
        <fullName evidence="1">Uncharacterized protein</fullName>
    </submittedName>
</protein>
<dbReference type="KEGG" id="tmar:MARIT_1880"/>
<proteinExistence type="predicted"/>
<organism evidence="1 2">
    <name type="scientific">Tenacibaculum maritimum NCIMB 2154</name>
    <dbReference type="NCBI Taxonomy" id="1349785"/>
    <lineage>
        <taxon>Bacteria</taxon>
        <taxon>Pseudomonadati</taxon>
        <taxon>Bacteroidota</taxon>
        <taxon>Flavobacteriia</taxon>
        <taxon>Flavobacteriales</taxon>
        <taxon>Flavobacteriaceae</taxon>
        <taxon>Tenacibaculum</taxon>
    </lineage>
</organism>
<dbReference type="AlphaFoldDB" id="A0A2H1EBF0"/>
<name>A0A2H1EBF0_9FLAO</name>
<dbReference type="EMBL" id="LT634361">
    <property type="protein sequence ID" value="SFZ83063.1"/>
    <property type="molecule type" value="Genomic_DNA"/>
</dbReference>